<gene>
    <name evidence="1" type="ORF">OWV82_001028</name>
</gene>
<sequence length="1957" mass="216457">MTKKLTNAKSLMELDIDSFLNSHLSSDSDDESNSVPHRTLDEILNDSDSSTLSSPTPSISSSILHSDHSLPKPRLQNDAVSSQDNPPSKPSSFPRLIKSNELSADQIWRVPSSSSRQLPSLFGGVKSNAKPGAALAAAAAASRSVPTPHAAAIKSRRAGTGRGTLRKDGDDHEILSVSSTEISVSGDKLEEYEENMGDFQSSQVYFSGESSNLPSNKNDDTKLETKVTNDDEEYLNASSNMNPDQLIDSSSLIVEEDLNLGERLKIATLHDGPHDGNENGGDTFVAPATGDDNSTFPDANLPTESIVLALHESDKDVRLEESLAMPTLEMESLDKCTTGFKEEIGFGVVDDASSIGDISEIVEERIEQLESEMIARRAEKKSQHSMKPLEFAEEIEKKQASTGLHWEEGAAAQPMRLEGVRRGSTTLGYFDVDTNNTITQTIASPAFRRDHGSPQVLAVHLNFIAVGMSKGVIVVVPSKYSAHHQDNMDSKMLMLGLVGDRSHAPVTSMCFNQQGDLLLAGYGDGHLTVWDVQRASVAKVITGEHTAPVVHTLFLGQDSQVTRQFKAVTGDSKGLVLLHSFSVVPLLNRFSIKTQCLLDGQRTGIVLSASPLLFDEFSAGAFLSPQGNSTASAGGIGSMMGGVVGADAGWKLFNEGSSLVEEGVVVFVTYQTALVVRLTPTLVVYAQLSRPDGVREGSVPYTAWKCMTPSHTSSTENIPAEETERVSLLAIAWDRKVQVAKLVKSELKVYGKWSLDSSAIGVAWLDDQMLVVLTLTGQLYLFAKDGTVIHQTSFAVDGSGGDDLVGYHTLFMNVFGNPEKSYHNCVAVRGASIYVLGPMHLVVSRLLPWKERIQVLRRAGDWMGALNMAMTLYDGQAHGVIDLPRTLDAVQEAIMPYLLELLLSYVDEVFSYISVAFCNQLEKLEQLNDSQSRSSSVHTEIKEQFTRVGGVAVEFCVHIKRTDILFDEIFSKFVAVQHRDTFLELLEPYILKDMLGSLPPEIMQALVEHYSSKGWLQRVEQCVLHMDISSLDFNQVVRLCQEHGLYGALVYLFNKGLDDFRAPLEELLAVLRNSQRESASALGYRMLVYLKYCFQGLAFPPGHGALPSTRLPTLRTELVQFLLEESDAQYSQAASRLSHRGPYLNLYHLLELDTEATLDVLGCAFIENATPISDLSAHDSADAMEANKENDLVAQCQNMLVQNTIDALVHILDQDIPQTDGPASNNGDSGSVEAWPSKKDTGHLFEFIAYYVACGRANVSKSVLSQILQYLTSEMYVPQDNPTHSIETSKRREKQLLLLLEVVPETDWNASDVLQLCENAHFHQVCGLIHTIRHNYRAALDSYMKDVGEPIHAFSFINGTLVQLSDNECAAFRSAVISRIPELVGLSREATFFLVIDQLNDEASNILSELRSHPKSLFLYLKTIVEVHLYGAINLSYLIKDDIVNVPNGKRVKYLSEGLEAYMKRISDFPKLLRSNPVHVTDDMIELYLELLCQYERDAVLKFLETFDSYRVEYCLRLCQEYGITDAAAFLLERVGDVGSALLLTLSGLNDKFIKLESGMQSLVSRVVSSGSLSVAHFSIILNMEEVKDILNTLHACIDLCKRNTPRLNPEESETLWFKLLDSFCQPLMGSYDDERASERENGSRMLEEPLGSQEDEEACIIKWRISKSHRGVHILRKLFSMFIKEIVEGMIGYVHLPTIMSKLLSDNGSQEFGDFKLTILGMLGTYSFERRILDTAKSLIEDDTFYTMSVLKKGASHGYSPRSLLCCICNGLLTKNSSSFCIRVFSCGHATHIQCELENESSSKASLSGCPLCMPKKNTQRSRNKSVLAGNGLVSKISSRPQRAFGHTQHSHEGDTLENSYGVQQLSRFEILNNLQKHQRLVQIENMPQLKLAPPAVYHEKVKKGTDLLTGESSGGLEKIERPGKSRQLRELKLKGSSLRFPLRSSIFGKEKTSRR</sequence>
<dbReference type="EMBL" id="CM051394">
    <property type="protein sequence ID" value="KAJ4728023.1"/>
    <property type="molecule type" value="Genomic_DNA"/>
</dbReference>
<dbReference type="Proteomes" id="UP001164539">
    <property type="component" value="Chromosome 1"/>
</dbReference>
<evidence type="ECO:0000313" key="2">
    <source>
        <dbReference type="Proteomes" id="UP001164539"/>
    </source>
</evidence>
<proteinExistence type="predicted"/>
<protein>
    <submittedName>
        <fullName evidence="1">Vacuolar protein sorting-associated protein 8-like</fullName>
    </submittedName>
</protein>
<name>A0ACC1YXV2_MELAZ</name>
<keyword evidence="2" id="KW-1185">Reference proteome</keyword>
<comment type="caution">
    <text evidence="1">The sequence shown here is derived from an EMBL/GenBank/DDBJ whole genome shotgun (WGS) entry which is preliminary data.</text>
</comment>
<evidence type="ECO:0000313" key="1">
    <source>
        <dbReference type="EMBL" id="KAJ4728023.1"/>
    </source>
</evidence>
<reference evidence="1 2" key="1">
    <citation type="journal article" date="2023" name="Science">
        <title>Complex scaffold remodeling in plant triterpene biosynthesis.</title>
        <authorList>
            <person name="De La Pena R."/>
            <person name="Hodgson H."/>
            <person name="Liu J.C."/>
            <person name="Stephenson M.J."/>
            <person name="Martin A.C."/>
            <person name="Owen C."/>
            <person name="Harkess A."/>
            <person name="Leebens-Mack J."/>
            <person name="Jimenez L.E."/>
            <person name="Osbourn A."/>
            <person name="Sattely E.S."/>
        </authorList>
    </citation>
    <scope>NUCLEOTIDE SEQUENCE [LARGE SCALE GENOMIC DNA]</scope>
    <source>
        <strain evidence="2">cv. JPN11</strain>
        <tissue evidence="1">Leaf</tissue>
    </source>
</reference>
<accession>A0ACC1YXV2</accession>
<organism evidence="1 2">
    <name type="scientific">Melia azedarach</name>
    <name type="common">Chinaberry tree</name>
    <dbReference type="NCBI Taxonomy" id="155640"/>
    <lineage>
        <taxon>Eukaryota</taxon>
        <taxon>Viridiplantae</taxon>
        <taxon>Streptophyta</taxon>
        <taxon>Embryophyta</taxon>
        <taxon>Tracheophyta</taxon>
        <taxon>Spermatophyta</taxon>
        <taxon>Magnoliopsida</taxon>
        <taxon>eudicotyledons</taxon>
        <taxon>Gunneridae</taxon>
        <taxon>Pentapetalae</taxon>
        <taxon>rosids</taxon>
        <taxon>malvids</taxon>
        <taxon>Sapindales</taxon>
        <taxon>Meliaceae</taxon>
        <taxon>Melia</taxon>
    </lineage>
</organism>